<reference evidence="1 2" key="1">
    <citation type="journal article" date="2016" name="PLoS ONE">
        <title>Sequence Assembly of Yarrowia lipolytica Strain W29/CLIB89 Shows Transposable Element Diversity.</title>
        <authorList>
            <person name="Magnan C."/>
            <person name="Yu J."/>
            <person name="Chang I."/>
            <person name="Jahn E."/>
            <person name="Kanomata Y."/>
            <person name="Wu J."/>
            <person name="Zeller M."/>
            <person name="Oakes M."/>
            <person name="Baldi P."/>
            <person name="Sandmeyer S."/>
        </authorList>
    </citation>
    <scope>NUCLEOTIDE SEQUENCE [LARGE SCALE GENOMIC DNA]</scope>
    <source>
        <strain evidence="2">CLIB89(W29)</strain>
    </source>
</reference>
<organism evidence="1 2">
    <name type="scientific">Yarrowia lipolytica</name>
    <name type="common">Candida lipolytica</name>
    <dbReference type="NCBI Taxonomy" id="4952"/>
    <lineage>
        <taxon>Eukaryota</taxon>
        <taxon>Fungi</taxon>
        <taxon>Dikarya</taxon>
        <taxon>Ascomycota</taxon>
        <taxon>Saccharomycotina</taxon>
        <taxon>Dipodascomycetes</taxon>
        <taxon>Dipodascales</taxon>
        <taxon>Dipodascales incertae sedis</taxon>
        <taxon>Yarrowia</taxon>
    </lineage>
</organism>
<gene>
    <name evidence="1" type="ORF">YALI1_F36945g</name>
</gene>
<evidence type="ECO:0000313" key="1">
    <source>
        <dbReference type="EMBL" id="AOW07863.1"/>
    </source>
</evidence>
<dbReference type="VEuPathDB" id="FungiDB:YALI1_F36945g"/>
<accession>A0A1D8NQF7</accession>
<dbReference type="GeneID" id="94584081"/>
<proteinExistence type="predicted"/>
<protein>
    <submittedName>
        <fullName evidence="1">Uncharacterized protein</fullName>
    </submittedName>
</protein>
<dbReference type="RefSeq" id="XP_068139606.1">
    <property type="nucleotide sequence ID" value="XM_068283505.1"/>
</dbReference>
<name>A0A1D8NQF7_YARLL</name>
<dbReference type="Proteomes" id="UP000182444">
    <property type="component" value="Chromosome 1F"/>
</dbReference>
<dbReference type="EMBL" id="CP017558">
    <property type="protein sequence ID" value="AOW07863.1"/>
    <property type="molecule type" value="Genomic_DNA"/>
</dbReference>
<sequence length="67" mass="7259">MCMYVCIVCTLHAHTLVPGDVTDCSSRLKLVRRHGSSCNHTLCESSTAIGDELDGAASHDNYSTTHH</sequence>
<dbReference type="AlphaFoldDB" id="A0A1D8NQF7"/>
<evidence type="ECO:0000313" key="2">
    <source>
        <dbReference type="Proteomes" id="UP000182444"/>
    </source>
</evidence>